<protein>
    <submittedName>
        <fullName evidence="2">Uncharacterized protein</fullName>
    </submittedName>
</protein>
<evidence type="ECO:0000313" key="3">
    <source>
        <dbReference type="Proteomes" id="UP000002183"/>
    </source>
</evidence>
<sequence>MIAARKPRKKRRKAGTGQSKPLTPRQQAALKIAIRAAARARKLRAGTGSVTRKRRRRRKAR</sequence>
<feature type="compositionally biased region" description="Basic residues" evidence="1">
    <location>
        <begin position="51"/>
        <end position="61"/>
    </location>
</feature>
<evidence type="ECO:0000313" key="2">
    <source>
        <dbReference type="EMBL" id="ACI12428.1"/>
    </source>
</evidence>
<name>B5U4Y2_9CAUD</name>
<organism evidence="2 3">
    <name type="scientific">Mycobacterium phage Konstantine</name>
    <dbReference type="NCBI Taxonomy" id="563121"/>
    <lineage>
        <taxon>Viruses</taxon>
        <taxon>Duplodnaviria</taxon>
        <taxon>Heunggongvirae</taxon>
        <taxon>Uroviricota</taxon>
        <taxon>Caudoviricetes</taxon>
        <taxon>Konstantinevirus</taxon>
        <taxon>Konstantinevirus konstantine</taxon>
    </lineage>
</organism>
<dbReference type="RefSeq" id="YP_002242069.1">
    <property type="nucleotide sequence ID" value="NC_011292.1"/>
</dbReference>
<keyword evidence="3" id="KW-1185">Reference proteome</keyword>
<feature type="region of interest" description="Disordered" evidence="1">
    <location>
        <begin position="1"/>
        <end position="26"/>
    </location>
</feature>
<reference evidence="2 3" key="1">
    <citation type="submission" date="2008-09" db="EMBL/GenBank/DDBJ databases">
        <authorList>
            <person name="Tantoco A.T."/>
            <person name="Edgar R.H."/>
            <person name="Ko C."/>
            <person name="Chambers R.A."/>
            <person name="Jacobs-Sera D."/>
            <person name="Hendrix R.W."/>
            <person name="Hatfull G.F."/>
        </authorList>
    </citation>
    <scope>NUCLEOTIDE SEQUENCE [LARGE SCALE GENOMIC DNA]</scope>
</reference>
<proteinExistence type="predicted"/>
<feature type="compositionally biased region" description="Basic residues" evidence="1">
    <location>
        <begin position="1"/>
        <end position="14"/>
    </location>
</feature>
<evidence type="ECO:0000256" key="1">
    <source>
        <dbReference type="SAM" id="MobiDB-lite"/>
    </source>
</evidence>
<accession>B5U4Y2</accession>
<feature type="region of interest" description="Disordered" evidence="1">
    <location>
        <begin position="40"/>
        <end position="61"/>
    </location>
</feature>
<dbReference type="Proteomes" id="UP000002183">
    <property type="component" value="Segment"/>
</dbReference>
<dbReference type="GeneID" id="6940714"/>
<gene>
    <name evidence="2" type="primary">12</name>
    <name evidence="2" type="ORF">KONSTANTINE_12</name>
</gene>
<dbReference type="EMBL" id="FJ174691">
    <property type="protein sequence ID" value="ACI12428.1"/>
    <property type="molecule type" value="Genomic_DNA"/>
</dbReference>
<dbReference type="KEGG" id="vg:6940714"/>